<evidence type="ECO:0000313" key="2">
    <source>
        <dbReference type="EMBL" id="GGK30717.1"/>
    </source>
</evidence>
<name>A0ABQ2F118_9ACTN</name>
<dbReference type="Pfam" id="PF13577">
    <property type="entry name" value="SnoaL_4"/>
    <property type="match status" value="1"/>
</dbReference>
<dbReference type="RefSeq" id="WP_189111890.1">
    <property type="nucleotide sequence ID" value="NZ_BMMV01000042.1"/>
</dbReference>
<reference evidence="3" key="1">
    <citation type="journal article" date="2019" name="Int. J. Syst. Evol. Microbiol.">
        <title>The Global Catalogue of Microorganisms (GCM) 10K type strain sequencing project: providing services to taxonomists for standard genome sequencing and annotation.</title>
        <authorList>
            <consortium name="The Broad Institute Genomics Platform"/>
            <consortium name="The Broad Institute Genome Sequencing Center for Infectious Disease"/>
            <person name="Wu L."/>
            <person name="Ma J."/>
        </authorList>
    </citation>
    <scope>NUCLEOTIDE SEQUENCE [LARGE SCALE GENOMIC DNA]</scope>
    <source>
        <strain evidence="3">CGMCC 4.7275</strain>
    </source>
</reference>
<dbReference type="Gene3D" id="3.10.450.50">
    <property type="match status" value="1"/>
</dbReference>
<evidence type="ECO:0000313" key="3">
    <source>
        <dbReference type="Proteomes" id="UP000660265"/>
    </source>
</evidence>
<accession>A0ABQ2F118</accession>
<dbReference type="InterPro" id="IPR032710">
    <property type="entry name" value="NTF2-like_dom_sf"/>
</dbReference>
<proteinExistence type="predicted"/>
<feature type="domain" description="SnoaL-like" evidence="1">
    <location>
        <begin position="65"/>
        <end position="189"/>
    </location>
</feature>
<evidence type="ECO:0000259" key="1">
    <source>
        <dbReference type="Pfam" id="PF13577"/>
    </source>
</evidence>
<keyword evidence="3" id="KW-1185">Reference proteome</keyword>
<comment type="caution">
    <text evidence="2">The sequence shown here is derived from an EMBL/GenBank/DDBJ whole genome shotgun (WGS) entry which is preliminary data.</text>
</comment>
<organism evidence="2 3">
    <name type="scientific">Streptomyces camponoticapitis</name>
    <dbReference type="NCBI Taxonomy" id="1616125"/>
    <lineage>
        <taxon>Bacteria</taxon>
        <taxon>Bacillati</taxon>
        <taxon>Actinomycetota</taxon>
        <taxon>Actinomycetes</taxon>
        <taxon>Kitasatosporales</taxon>
        <taxon>Streptomycetaceae</taxon>
        <taxon>Streptomyces</taxon>
    </lineage>
</organism>
<dbReference type="InterPro" id="IPR037401">
    <property type="entry name" value="SnoaL-like"/>
</dbReference>
<gene>
    <name evidence="2" type="ORF">GCM10011583_73180</name>
</gene>
<dbReference type="EMBL" id="BMMV01000042">
    <property type="protein sequence ID" value="GGK30717.1"/>
    <property type="molecule type" value="Genomic_DNA"/>
</dbReference>
<protein>
    <recommendedName>
        <fullName evidence="1">SnoaL-like domain-containing protein</fullName>
    </recommendedName>
</protein>
<dbReference type="Proteomes" id="UP000660265">
    <property type="component" value="Unassembled WGS sequence"/>
</dbReference>
<sequence>MNEQNARKGPAWRLRIVGSALAAGLLVGGGAAAVAFSSTSASADAQPRTSYQSNSSYRELEAKVQRLNDIEDIHQLKARYFRFVDEKKTGQLASLFTRDAKIVTDGTAFASPQEFAQVIHDVIGAAPTAHSGYMPEIAITGPHTATGIWSMQDILNIPADTKGVEGHHGYGQYRETYEKVNGKWLISSVNLTRFWMESLPAWSPPATPAAK</sequence>
<dbReference type="SUPFAM" id="SSF54427">
    <property type="entry name" value="NTF2-like"/>
    <property type="match status" value="1"/>
</dbReference>